<dbReference type="Gene3D" id="3.80.20.20">
    <property type="entry name" value="Receptor L-domain"/>
    <property type="match status" value="1"/>
</dbReference>
<evidence type="ECO:0000256" key="1">
    <source>
        <dbReference type="SAM" id="SignalP"/>
    </source>
</evidence>
<gene>
    <name evidence="2" type="ORF">HDID_LOCUS5454</name>
</gene>
<reference evidence="4" key="1">
    <citation type="submission" date="2017-02" db="UniProtKB">
        <authorList>
            <consortium name="WormBaseParasite"/>
        </authorList>
    </citation>
    <scope>IDENTIFICATION</scope>
</reference>
<accession>A0A0R3SKJ1</accession>
<dbReference type="InterPro" id="IPR036941">
    <property type="entry name" value="Rcpt_L-dom_sf"/>
</dbReference>
<dbReference type="WBParaSite" id="HDID_0000545601-mRNA-1">
    <property type="protein sequence ID" value="HDID_0000545601-mRNA-1"/>
    <property type="gene ID" value="HDID_0000545601"/>
</dbReference>
<dbReference type="Proteomes" id="UP000274504">
    <property type="component" value="Unassembled WGS sequence"/>
</dbReference>
<name>A0A0R3SKJ1_HYMDI</name>
<dbReference type="EMBL" id="UYSG01002829">
    <property type="protein sequence ID" value="VDL57772.1"/>
    <property type="molecule type" value="Genomic_DNA"/>
</dbReference>
<evidence type="ECO:0000313" key="3">
    <source>
        <dbReference type="Proteomes" id="UP000274504"/>
    </source>
</evidence>
<sequence length="146" mass="16390">MLVLTTLIISCLLGLSSAYSVELENEFSTIDRCDLIAHELVNPFTPYFRDPKYRDKRAILMYGVGFFDNPGLCYSPFSVNWDDILEYPDLQPVILVPMNDKAATFNWLSACAARYESALQRNFSALLPTTSANCQGSDLVSTSKQK</sequence>
<reference evidence="2 3" key="2">
    <citation type="submission" date="2018-11" db="EMBL/GenBank/DDBJ databases">
        <authorList>
            <consortium name="Pathogen Informatics"/>
        </authorList>
    </citation>
    <scope>NUCLEOTIDE SEQUENCE [LARGE SCALE GENOMIC DNA]</scope>
</reference>
<organism evidence="4">
    <name type="scientific">Hymenolepis diminuta</name>
    <name type="common">Rat tapeworm</name>
    <dbReference type="NCBI Taxonomy" id="6216"/>
    <lineage>
        <taxon>Eukaryota</taxon>
        <taxon>Metazoa</taxon>
        <taxon>Spiralia</taxon>
        <taxon>Lophotrochozoa</taxon>
        <taxon>Platyhelminthes</taxon>
        <taxon>Cestoda</taxon>
        <taxon>Eucestoda</taxon>
        <taxon>Cyclophyllidea</taxon>
        <taxon>Hymenolepididae</taxon>
        <taxon>Hymenolepis</taxon>
    </lineage>
</organism>
<feature type="signal peptide" evidence="1">
    <location>
        <begin position="1"/>
        <end position="18"/>
    </location>
</feature>
<evidence type="ECO:0000313" key="2">
    <source>
        <dbReference type="EMBL" id="VDL57772.1"/>
    </source>
</evidence>
<keyword evidence="1" id="KW-0732">Signal</keyword>
<protein>
    <submittedName>
        <fullName evidence="4">Secreted protein</fullName>
    </submittedName>
</protein>
<feature type="chain" id="PRO_5043131325" evidence="1">
    <location>
        <begin position="19"/>
        <end position="146"/>
    </location>
</feature>
<proteinExistence type="predicted"/>
<dbReference type="AlphaFoldDB" id="A0A0R3SKJ1"/>
<dbReference type="OrthoDB" id="6219513at2759"/>
<evidence type="ECO:0000313" key="4">
    <source>
        <dbReference type="WBParaSite" id="HDID_0000545601-mRNA-1"/>
    </source>
</evidence>